<reference evidence="2 3" key="2">
    <citation type="journal article" date="2019" name="G3 (Bethesda)">
        <title>Hybrid Assembly of the Genome of the Entomopathogenic Nematode Steinernema carpocapsae Identifies the X-Chromosome.</title>
        <authorList>
            <person name="Serra L."/>
            <person name="Macchietto M."/>
            <person name="Macias-Munoz A."/>
            <person name="McGill C.J."/>
            <person name="Rodriguez I.M."/>
            <person name="Rodriguez B."/>
            <person name="Murad R."/>
            <person name="Mortazavi A."/>
        </authorList>
    </citation>
    <scope>NUCLEOTIDE SEQUENCE [LARGE SCALE GENOMIC DNA]</scope>
    <source>
        <strain evidence="2 3">ALL</strain>
    </source>
</reference>
<gene>
    <name evidence="2" type="ORF">L596_013550</name>
</gene>
<dbReference type="AlphaFoldDB" id="A0A4U5P0Z6"/>
<evidence type="ECO:0000313" key="2">
    <source>
        <dbReference type="EMBL" id="TKR89450.1"/>
    </source>
</evidence>
<dbReference type="EMBL" id="AZBU02000003">
    <property type="protein sequence ID" value="TKR89450.1"/>
    <property type="molecule type" value="Genomic_DNA"/>
</dbReference>
<evidence type="ECO:0000256" key="1">
    <source>
        <dbReference type="SAM" id="MobiDB-lite"/>
    </source>
</evidence>
<evidence type="ECO:0000313" key="3">
    <source>
        <dbReference type="Proteomes" id="UP000298663"/>
    </source>
</evidence>
<sequence>MPELGRPEGILGVAQRRAACRVVAGAAETQRSCSEDARAGQHRLLLQSSVRMVREPARYIPVAWETIGFGDWALVTIVPSSTGLVRWIMEPVVKKTHPSLQLFCGNLDAEFNLMGAIAFNNLLKTTADFRIFDTSMGKAWVSTELFHGDAVDVVARVQCPEQCLCFSEAPRRSPAPSQNPGSSYESRVSQGDGWKVSRRSPALSQCPGSLYESSRHSSAPPRRPGNSYEPLALQSNGWGDLPQPGPSQRSWDNVVGYAGYDDEEDGRFDVRRREAPRSEDMRFDPPERRCSDSPPDDPTLDGGPSFSEALRPRDAVRRPMVFQKSTRREEELQPNSRRSSGGRFANESSRRRKRCPPGGSREAAHG</sequence>
<feature type="region of interest" description="Disordered" evidence="1">
    <location>
        <begin position="170"/>
        <end position="366"/>
    </location>
</feature>
<name>A0A4U5P0Z6_STECR</name>
<accession>A0A4U5P0Z6</accession>
<feature type="compositionally biased region" description="Polar residues" evidence="1">
    <location>
        <begin position="175"/>
        <end position="189"/>
    </location>
</feature>
<comment type="caution">
    <text evidence="2">The sequence shown here is derived from an EMBL/GenBank/DDBJ whole genome shotgun (WGS) entry which is preliminary data.</text>
</comment>
<organism evidence="2 3">
    <name type="scientific">Steinernema carpocapsae</name>
    <name type="common">Entomopathogenic nematode</name>
    <dbReference type="NCBI Taxonomy" id="34508"/>
    <lineage>
        <taxon>Eukaryota</taxon>
        <taxon>Metazoa</taxon>
        <taxon>Ecdysozoa</taxon>
        <taxon>Nematoda</taxon>
        <taxon>Chromadorea</taxon>
        <taxon>Rhabditida</taxon>
        <taxon>Tylenchina</taxon>
        <taxon>Panagrolaimomorpha</taxon>
        <taxon>Strongyloidoidea</taxon>
        <taxon>Steinernematidae</taxon>
        <taxon>Steinernema</taxon>
    </lineage>
</organism>
<dbReference type="Proteomes" id="UP000298663">
    <property type="component" value="Unassembled WGS sequence"/>
</dbReference>
<reference evidence="2 3" key="1">
    <citation type="journal article" date="2015" name="Genome Biol.">
        <title>Comparative genomics of Steinernema reveals deeply conserved gene regulatory networks.</title>
        <authorList>
            <person name="Dillman A.R."/>
            <person name="Macchietto M."/>
            <person name="Porter C.F."/>
            <person name="Rogers A."/>
            <person name="Williams B."/>
            <person name="Antoshechkin I."/>
            <person name="Lee M.M."/>
            <person name="Goodwin Z."/>
            <person name="Lu X."/>
            <person name="Lewis E.E."/>
            <person name="Goodrich-Blair H."/>
            <person name="Stock S.P."/>
            <person name="Adams B.J."/>
            <person name="Sternberg P.W."/>
            <person name="Mortazavi A."/>
        </authorList>
    </citation>
    <scope>NUCLEOTIDE SEQUENCE [LARGE SCALE GENOMIC DNA]</scope>
    <source>
        <strain evidence="2 3">ALL</strain>
    </source>
</reference>
<proteinExistence type="predicted"/>
<keyword evidence="3" id="KW-1185">Reference proteome</keyword>
<protein>
    <submittedName>
        <fullName evidence="2">Uncharacterized protein</fullName>
    </submittedName>
</protein>
<feature type="compositionally biased region" description="Basic and acidic residues" evidence="1">
    <location>
        <begin position="267"/>
        <end position="291"/>
    </location>
</feature>